<feature type="compositionally biased region" description="Basic and acidic residues" evidence="1">
    <location>
        <begin position="111"/>
        <end position="120"/>
    </location>
</feature>
<evidence type="ECO:0000256" key="1">
    <source>
        <dbReference type="SAM" id="MobiDB-lite"/>
    </source>
</evidence>
<dbReference type="EMBL" id="JAQJZL010000015">
    <property type="protein sequence ID" value="KAJ6027631.1"/>
    <property type="molecule type" value="Genomic_DNA"/>
</dbReference>
<accession>A0AAD6I2G7</accession>
<reference evidence="2" key="2">
    <citation type="submission" date="2023-01" db="EMBL/GenBank/DDBJ databases">
        <authorList>
            <person name="Petersen C."/>
        </authorList>
    </citation>
    <scope>NUCLEOTIDE SEQUENCE</scope>
    <source>
        <strain evidence="2">IBT 15450</strain>
    </source>
</reference>
<dbReference type="Proteomes" id="UP001219568">
    <property type="component" value="Unassembled WGS sequence"/>
</dbReference>
<protein>
    <submittedName>
        <fullName evidence="2">Uncharacterized protein</fullName>
    </submittedName>
</protein>
<proteinExistence type="predicted"/>
<gene>
    <name evidence="2" type="ORF">N7460_012448</name>
</gene>
<evidence type="ECO:0000313" key="2">
    <source>
        <dbReference type="EMBL" id="KAJ6027631.1"/>
    </source>
</evidence>
<organism evidence="2 3">
    <name type="scientific">Penicillium canescens</name>
    <dbReference type="NCBI Taxonomy" id="5083"/>
    <lineage>
        <taxon>Eukaryota</taxon>
        <taxon>Fungi</taxon>
        <taxon>Dikarya</taxon>
        <taxon>Ascomycota</taxon>
        <taxon>Pezizomycotina</taxon>
        <taxon>Eurotiomycetes</taxon>
        <taxon>Eurotiomycetidae</taxon>
        <taxon>Eurotiales</taxon>
        <taxon>Aspergillaceae</taxon>
        <taxon>Penicillium</taxon>
    </lineage>
</organism>
<reference evidence="2" key="1">
    <citation type="journal article" date="2023" name="IMA Fungus">
        <title>Comparative genomic study of the Penicillium genus elucidates a diverse pangenome and 15 lateral gene transfer events.</title>
        <authorList>
            <person name="Petersen C."/>
            <person name="Sorensen T."/>
            <person name="Nielsen M.R."/>
            <person name="Sondergaard T.E."/>
            <person name="Sorensen J.L."/>
            <person name="Fitzpatrick D.A."/>
            <person name="Frisvad J.C."/>
            <person name="Nielsen K.L."/>
        </authorList>
    </citation>
    <scope>NUCLEOTIDE SEQUENCE</scope>
    <source>
        <strain evidence="2">IBT 15450</strain>
    </source>
</reference>
<comment type="caution">
    <text evidence="2">The sequence shown here is derived from an EMBL/GenBank/DDBJ whole genome shotgun (WGS) entry which is preliminary data.</text>
</comment>
<evidence type="ECO:0000313" key="3">
    <source>
        <dbReference type="Proteomes" id="UP001219568"/>
    </source>
</evidence>
<sequence>MGRNIKWDATADQILLAKILEVHGLSVDFNKVAEAWSSDALESKPTARAIRERIFKIRGKAKAANTGLPGSQSPIATRKAATPRKPASIHKAATTSAETTPIHPRKRKRAIKAEDSATKESEDEGVETEGHFAAWIKDEPTSGQEDGVDSCHEG</sequence>
<dbReference type="AlphaFoldDB" id="A0AAD6I2G7"/>
<feature type="region of interest" description="Disordered" evidence="1">
    <location>
        <begin position="61"/>
        <end position="154"/>
    </location>
</feature>
<name>A0AAD6I2G7_PENCN</name>
<keyword evidence="3" id="KW-1185">Reference proteome</keyword>